<proteinExistence type="predicted"/>
<name>A0A5C5V2K1_9BACT</name>
<evidence type="ECO:0000313" key="2">
    <source>
        <dbReference type="Proteomes" id="UP000318878"/>
    </source>
</evidence>
<sequence length="66" mass="7512">MDAQGMVEKSLRSLRCPFFASQSYPGSQSCRRLRFANEIFVVAKRLSAYLIKRKAGLGPDNFLKKK</sequence>
<dbReference type="Proteomes" id="UP000318878">
    <property type="component" value="Unassembled WGS sequence"/>
</dbReference>
<evidence type="ECO:0000313" key="1">
    <source>
        <dbReference type="EMBL" id="TWT32826.1"/>
    </source>
</evidence>
<reference evidence="1 2" key="1">
    <citation type="submission" date="2019-02" db="EMBL/GenBank/DDBJ databases">
        <title>Deep-cultivation of Planctomycetes and their phenomic and genomic characterization uncovers novel biology.</title>
        <authorList>
            <person name="Wiegand S."/>
            <person name="Jogler M."/>
            <person name="Boedeker C."/>
            <person name="Pinto D."/>
            <person name="Vollmers J."/>
            <person name="Rivas-Marin E."/>
            <person name="Kohn T."/>
            <person name="Peeters S.H."/>
            <person name="Heuer A."/>
            <person name="Rast P."/>
            <person name="Oberbeckmann S."/>
            <person name="Bunk B."/>
            <person name="Jeske O."/>
            <person name="Meyerdierks A."/>
            <person name="Storesund J.E."/>
            <person name="Kallscheuer N."/>
            <person name="Luecker S."/>
            <person name="Lage O.M."/>
            <person name="Pohl T."/>
            <person name="Merkel B.J."/>
            <person name="Hornburger P."/>
            <person name="Mueller R.-W."/>
            <person name="Bruemmer F."/>
            <person name="Labrenz M."/>
            <person name="Spormann A.M."/>
            <person name="Op Den Camp H."/>
            <person name="Overmann J."/>
            <person name="Amann R."/>
            <person name="Jetten M.S.M."/>
            <person name="Mascher T."/>
            <person name="Medema M.H."/>
            <person name="Devos D.P."/>
            <person name="Kaster A.-K."/>
            <person name="Ovreas L."/>
            <person name="Rohde M."/>
            <person name="Galperin M.Y."/>
            <person name="Jogler C."/>
        </authorList>
    </citation>
    <scope>NUCLEOTIDE SEQUENCE [LARGE SCALE GENOMIC DNA]</scope>
    <source>
        <strain evidence="1 2">Enr8</strain>
    </source>
</reference>
<keyword evidence="2" id="KW-1185">Reference proteome</keyword>
<dbReference type="AlphaFoldDB" id="A0A5C5V2K1"/>
<accession>A0A5C5V2K1</accession>
<protein>
    <submittedName>
        <fullName evidence="1">Uncharacterized protein</fullName>
    </submittedName>
</protein>
<gene>
    <name evidence="1" type="ORF">Enr8_26320</name>
</gene>
<organism evidence="1 2">
    <name type="scientific">Blastopirellula retiformator</name>
    <dbReference type="NCBI Taxonomy" id="2527970"/>
    <lineage>
        <taxon>Bacteria</taxon>
        <taxon>Pseudomonadati</taxon>
        <taxon>Planctomycetota</taxon>
        <taxon>Planctomycetia</taxon>
        <taxon>Pirellulales</taxon>
        <taxon>Pirellulaceae</taxon>
        <taxon>Blastopirellula</taxon>
    </lineage>
</organism>
<comment type="caution">
    <text evidence="1">The sequence shown here is derived from an EMBL/GenBank/DDBJ whole genome shotgun (WGS) entry which is preliminary data.</text>
</comment>
<dbReference type="EMBL" id="SJPF01000003">
    <property type="protein sequence ID" value="TWT32826.1"/>
    <property type="molecule type" value="Genomic_DNA"/>
</dbReference>